<evidence type="ECO:0000313" key="2">
    <source>
        <dbReference type="EMBL" id="GBF43198.1"/>
    </source>
</evidence>
<feature type="transmembrane region" description="Helical" evidence="1">
    <location>
        <begin position="441"/>
        <end position="463"/>
    </location>
</feature>
<evidence type="ECO:0000256" key="1">
    <source>
        <dbReference type="SAM" id="Phobius"/>
    </source>
</evidence>
<keyword evidence="1" id="KW-0472">Membrane</keyword>
<organism evidence="2 3">
    <name type="scientific">Leptospira ellinghausenii</name>
    <dbReference type="NCBI Taxonomy" id="1917822"/>
    <lineage>
        <taxon>Bacteria</taxon>
        <taxon>Pseudomonadati</taxon>
        <taxon>Spirochaetota</taxon>
        <taxon>Spirochaetia</taxon>
        <taxon>Leptospirales</taxon>
        <taxon>Leptospiraceae</taxon>
        <taxon>Leptospira</taxon>
    </lineage>
</organism>
<feature type="transmembrane region" description="Helical" evidence="1">
    <location>
        <begin position="112"/>
        <end position="132"/>
    </location>
</feature>
<evidence type="ECO:0008006" key="4">
    <source>
        <dbReference type="Google" id="ProtNLM"/>
    </source>
</evidence>
<sequence length="474" mass="56524">MEKIFQSKLKTYLYYSILICFLIKSIFFLISSPLKGYANNFDANRYTRCYAVFPVDNSLIEKAHSKPIREYEYKGFFNNPLIEYDFDSCFVSTELIFQFPTFLYSAILNEKFQLESIGIVRILSIVIFLILFHLKNRLSTFQKVQILILTFLISDPAVLLYFNTFYAEPAGIIFLTFLFIILSQLQISYNNKLNFFLFFFAILLFFTKKQYSPLAIVFIGVSIFYFIKRNRTKRKTQLSKYVTIVTITLVSSVLLYNKSHYDDSFIKEINKTNTILGFIFKYSKQSQIQENFQLNKQCDNYIGKNWFEGQFWNGHPCPEITEIGYSKLILFLMKNPNLFFDLTNHALIETKGWINFEYPQTEEGKLEDHIFTLNHQIIELQSQYFTNLFYIPIFIFMLLLTPNVRKYFPVKQYLITIVLLYLSFYATIFGDGTFELTKHLFVFYFIFLYFYCSLSFEILFVFLKETKYLFRKTF</sequence>
<keyword evidence="3" id="KW-1185">Reference proteome</keyword>
<feature type="transmembrane region" description="Helical" evidence="1">
    <location>
        <begin position="12"/>
        <end position="30"/>
    </location>
</feature>
<feature type="transmembrane region" description="Helical" evidence="1">
    <location>
        <begin position="239"/>
        <end position="256"/>
    </location>
</feature>
<feature type="transmembrane region" description="Helical" evidence="1">
    <location>
        <begin position="211"/>
        <end position="227"/>
    </location>
</feature>
<dbReference type="RefSeq" id="WP_108960175.1">
    <property type="nucleotide sequence ID" value="NZ_BFAZ01000009.1"/>
</dbReference>
<keyword evidence="1" id="KW-0812">Transmembrane</keyword>
<accession>A0A2P2DEZ1</accession>
<feature type="transmembrane region" description="Helical" evidence="1">
    <location>
        <begin position="413"/>
        <end position="429"/>
    </location>
</feature>
<protein>
    <recommendedName>
        <fullName evidence="4">Glycosyltransferase RgtA/B/C/D-like domain-containing protein</fullName>
    </recommendedName>
</protein>
<dbReference type="EMBL" id="BFAZ01000009">
    <property type="protein sequence ID" value="GBF43198.1"/>
    <property type="molecule type" value="Genomic_DNA"/>
</dbReference>
<dbReference type="Proteomes" id="UP000245206">
    <property type="component" value="Unassembled WGS sequence"/>
</dbReference>
<gene>
    <name evidence="2" type="ORF">LPTSP2_24940</name>
</gene>
<name>A0A2P2DEZ1_9LEPT</name>
<dbReference type="AlphaFoldDB" id="A0A2P2DEZ1"/>
<feature type="transmembrane region" description="Helical" evidence="1">
    <location>
        <begin position="384"/>
        <end position="401"/>
    </location>
</feature>
<evidence type="ECO:0000313" key="3">
    <source>
        <dbReference type="Proteomes" id="UP000245206"/>
    </source>
</evidence>
<keyword evidence="1" id="KW-1133">Transmembrane helix</keyword>
<feature type="transmembrane region" description="Helical" evidence="1">
    <location>
        <begin position="166"/>
        <end position="182"/>
    </location>
</feature>
<dbReference type="OrthoDB" id="129479at2"/>
<proteinExistence type="predicted"/>
<reference evidence="3" key="1">
    <citation type="journal article" date="2019" name="Microbiol. Immunol.">
        <title>Molecular and phenotypic characterization of Leptospira johnsonii sp. nov., Leptospira ellinghausenii sp. nov. and Leptospira ryugenii sp. nov. isolated from soil and water in Japan.</title>
        <authorList>
            <person name="Masuzawa T."/>
            <person name="Saito M."/>
            <person name="Nakao R."/>
            <person name="Nikaido Y."/>
            <person name="Matsumoto M."/>
            <person name="Ogawa M."/>
            <person name="Yokoyama M."/>
            <person name="Hidaka Y."/>
            <person name="Tomita J."/>
            <person name="Sakakibara K."/>
            <person name="Suzuki K."/>
            <person name="Yasuda S."/>
            <person name="Sato H."/>
            <person name="Yamaguchi M."/>
            <person name="Yoshida S.I."/>
            <person name="Koizumi N."/>
            <person name="Kawamura Y."/>
        </authorList>
    </citation>
    <scope>NUCLEOTIDE SEQUENCE [LARGE SCALE GENOMIC DNA]</scope>
    <source>
        <strain evidence="3">E18</strain>
    </source>
</reference>
<comment type="caution">
    <text evidence="2">The sequence shown here is derived from an EMBL/GenBank/DDBJ whole genome shotgun (WGS) entry which is preliminary data.</text>
</comment>